<name>A0A183V939_TOXCA</name>
<organism evidence="2 3">
    <name type="scientific">Toxocara canis</name>
    <name type="common">Canine roundworm</name>
    <dbReference type="NCBI Taxonomy" id="6265"/>
    <lineage>
        <taxon>Eukaryota</taxon>
        <taxon>Metazoa</taxon>
        <taxon>Ecdysozoa</taxon>
        <taxon>Nematoda</taxon>
        <taxon>Chromadorea</taxon>
        <taxon>Rhabditida</taxon>
        <taxon>Spirurina</taxon>
        <taxon>Ascaridomorpha</taxon>
        <taxon>Ascaridoidea</taxon>
        <taxon>Toxocaridae</taxon>
        <taxon>Toxocara</taxon>
    </lineage>
</organism>
<sequence length="115" mass="12362">MASRSNLSFELKALANALALLSQRVAHSLKTVFTQQQEEVTSKMGQLTPATTSLTQAISTTSDADSSSSRLSSATYSTAAQVVHTAVLQEKAKRCVFFGVHCSRRQQTIHTSSLS</sequence>
<protein>
    <submittedName>
        <fullName evidence="1 3">Uncharacterized protein</fullName>
    </submittedName>
</protein>
<keyword evidence="2" id="KW-1185">Reference proteome</keyword>
<dbReference type="AlphaFoldDB" id="A0A183V939"/>
<evidence type="ECO:0000313" key="1">
    <source>
        <dbReference type="EMBL" id="VDM48580.1"/>
    </source>
</evidence>
<accession>A0A183V939</accession>
<dbReference type="Proteomes" id="UP000050794">
    <property type="component" value="Unassembled WGS sequence"/>
</dbReference>
<dbReference type="WBParaSite" id="TCNE_0001726001-mRNA-1">
    <property type="protein sequence ID" value="TCNE_0001726001-mRNA-1"/>
    <property type="gene ID" value="TCNE_0001726001"/>
</dbReference>
<dbReference type="EMBL" id="UYWY01024283">
    <property type="protein sequence ID" value="VDM48580.1"/>
    <property type="molecule type" value="Genomic_DNA"/>
</dbReference>
<reference evidence="1 2" key="2">
    <citation type="submission" date="2018-11" db="EMBL/GenBank/DDBJ databases">
        <authorList>
            <consortium name="Pathogen Informatics"/>
        </authorList>
    </citation>
    <scope>NUCLEOTIDE SEQUENCE [LARGE SCALE GENOMIC DNA]</scope>
</reference>
<proteinExistence type="predicted"/>
<gene>
    <name evidence="1" type="ORF">TCNE_LOCUS17259</name>
</gene>
<evidence type="ECO:0000313" key="2">
    <source>
        <dbReference type="Proteomes" id="UP000050794"/>
    </source>
</evidence>
<evidence type="ECO:0000313" key="3">
    <source>
        <dbReference type="WBParaSite" id="TCNE_0001726001-mRNA-1"/>
    </source>
</evidence>
<reference evidence="3" key="1">
    <citation type="submission" date="2016-06" db="UniProtKB">
        <authorList>
            <consortium name="WormBaseParasite"/>
        </authorList>
    </citation>
    <scope>IDENTIFICATION</scope>
</reference>